<dbReference type="OrthoDB" id="9803751at2"/>
<dbReference type="Pfam" id="PF11893">
    <property type="entry name" value="DUF3413"/>
    <property type="match status" value="1"/>
</dbReference>
<evidence type="ECO:0000259" key="2">
    <source>
        <dbReference type="Pfam" id="PF00884"/>
    </source>
</evidence>
<dbReference type="PIRSF" id="PIRSF004950">
    <property type="entry name" value="Mmb_sulf_HI0842"/>
    <property type="match status" value="1"/>
</dbReference>
<dbReference type="STRING" id="762983.HMPREF9444_01098"/>
<evidence type="ECO:0000259" key="3">
    <source>
        <dbReference type="Pfam" id="PF11893"/>
    </source>
</evidence>
<keyword evidence="1" id="KW-1133">Transmembrane helix</keyword>
<dbReference type="RefSeq" id="WP_009143299.1">
    <property type="nucleotide sequence ID" value="NZ_GL830989.1"/>
</dbReference>
<evidence type="ECO:0000313" key="5">
    <source>
        <dbReference type="Proteomes" id="UP000018458"/>
    </source>
</evidence>
<reference evidence="4 5" key="1">
    <citation type="submission" date="2011-01" db="EMBL/GenBank/DDBJ databases">
        <authorList>
            <person name="Weinstock G."/>
            <person name="Sodergren E."/>
            <person name="Clifton S."/>
            <person name="Fulton L."/>
            <person name="Fulton B."/>
            <person name="Courtney L."/>
            <person name="Fronick C."/>
            <person name="Harrison M."/>
            <person name="Strong C."/>
            <person name="Farmer C."/>
            <person name="Delahaunty K."/>
            <person name="Markovic C."/>
            <person name="Hall O."/>
            <person name="Minx P."/>
            <person name="Tomlinson C."/>
            <person name="Mitreva M."/>
            <person name="Hou S."/>
            <person name="Chen J."/>
            <person name="Wollam A."/>
            <person name="Pepin K.H."/>
            <person name="Johnson M."/>
            <person name="Bhonagiri V."/>
            <person name="Zhang X."/>
            <person name="Suruliraj S."/>
            <person name="Warren W."/>
            <person name="Chinwalla A."/>
            <person name="Mardis E.R."/>
            <person name="Wilson R.K."/>
        </authorList>
    </citation>
    <scope>NUCLEOTIDE SEQUENCE [LARGE SCALE GENOMIC DNA]</scope>
    <source>
        <strain evidence="5">DSM 22608 / JCM 16073 / KCTC 15190 / YIT 12066</strain>
    </source>
</reference>
<feature type="transmembrane region" description="Helical" evidence="1">
    <location>
        <begin position="7"/>
        <end position="25"/>
    </location>
</feature>
<feature type="transmembrane region" description="Helical" evidence="1">
    <location>
        <begin position="158"/>
        <end position="179"/>
    </location>
</feature>
<dbReference type="PANTHER" id="PTHR43751:SF3">
    <property type="entry name" value="SULFATASE N-TERMINAL DOMAIN-CONTAINING PROTEIN"/>
    <property type="match status" value="1"/>
</dbReference>
<dbReference type="HOGENOM" id="CLU_030247_1_0_6"/>
<dbReference type="InterPro" id="IPR000917">
    <property type="entry name" value="Sulfatase_N"/>
</dbReference>
<dbReference type="GO" id="GO:0016787">
    <property type="term" value="F:hydrolase activity"/>
    <property type="evidence" value="ECO:0007669"/>
    <property type="project" value="UniProtKB-KW"/>
</dbReference>
<dbReference type="EC" id="3.1.6.-" evidence="4"/>
<feature type="transmembrane region" description="Helical" evidence="1">
    <location>
        <begin position="37"/>
        <end position="63"/>
    </location>
</feature>
<evidence type="ECO:0000313" key="4">
    <source>
        <dbReference type="EMBL" id="EFY07058.1"/>
    </source>
</evidence>
<feature type="domain" description="Inner membrane protein YejM N-terminal" evidence="3">
    <location>
        <begin position="5"/>
        <end position="239"/>
    </location>
</feature>
<feature type="transmembrane region" description="Helical" evidence="1">
    <location>
        <begin position="75"/>
        <end position="100"/>
    </location>
</feature>
<keyword evidence="1" id="KW-0472">Membrane</keyword>
<gene>
    <name evidence="4" type="ORF">HMPREF9444_01098</name>
</gene>
<sequence>MVKSLRLISWFAVLNLPLALYYSTFFAPDFNKSSAGVLMTFAAAAIGLFFIYFLLGGLIFLFVPALLKKKWGKGFIFYGVIIALLLQIVLAVDAHVFSLYRFHVNLAMLDLFVNGGGQIISFSTATILSIVLEVVVLLFFSAAAVILAFSFAKKSRKVIYFAVIAISLYLGANLVHAFASAKAVLSITEIANRLPVYKPLTMNSFLIKVGYITEDDIANRKVHVGQSGFFKYPKEKLQYAPVEKKLNVLWLAIDTLRYDAFTKDIMPNTYAFSENGYVFNDHYSSSNSTRGGIFGLFYGLPPSYWQVALSAGIPAAIVQATRDQNYALGVFTSATVFKPEFHNTVFVGEKNLRPQSDGNNVFERDADAINDFAEFLGKRKADNKNFFSFIFLDNVHSTAVPEGFKGPFQPAWTTVNHLALKEDTDPTPYFNLYKNSVYYADLNIKKVLDLLKDNGYDENTVIVITSDHGEEFNDNGDNFWGHNSNFTNAQIKIPLIIKWPGKGRGSVDMTTSAYDLTATILPEVFGVTNPISDFSIGQNLFNLKPVNYVLCGSYLENAIVEKDRIVLIDELGMLRFKDKHYNDTDNTARDAYLLDAVRTFSEYLGDK</sequence>
<keyword evidence="4" id="KW-0378">Hydrolase</keyword>
<dbReference type="InterPro" id="IPR017850">
    <property type="entry name" value="Alkaline_phosphatase_core_sf"/>
</dbReference>
<dbReference type="Gene3D" id="3.40.720.10">
    <property type="entry name" value="Alkaline Phosphatase, subunit A"/>
    <property type="match status" value="1"/>
</dbReference>
<dbReference type="eggNOG" id="COG3083">
    <property type="taxonomic scope" value="Bacteria"/>
</dbReference>
<protein>
    <submittedName>
        <fullName evidence="4">Arylsulfatase</fullName>
        <ecNumber evidence="4">3.1.6.-</ecNumber>
    </submittedName>
</protein>
<accession>E8LK60</accession>
<dbReference type="Pfam" id="PF00884">
    <property type="entry name" value="Sulfatase"/>
    <property type="match status" value="1"/>
</dbReference>
<feature type="transmembrane region" description="Helical" evidence="1">
    <location>
        <begin position="120"/>
        <end position="151"/>
    </location>
</feature>
<evidence type="ECO:0000256" key="1">
    <source>
        <dbReference type="SAM" id="Phobius"/>
    </source>
</evidence>
<dbReference type="InterPro" id="IPR052701">
    <property type="entry name" value="GAG_Ulvan_Degrading_Sulfatases"/>
</dbReference>
<organism evidence="4 5">
    <name type="scientific">Succinatimonas hippei (strain DSM 22608 / JCM 16073 / KCTC 15190 / YIT 12066)</name>
    <dbReference type="NCBI Taxonomy" id="762983"/>
    <lineage>
        <taxon>Bacteria</taxon>
        <taxon>Pseudomonadati</taxon>
        <taxon>Pseudomonadota</taxon>
        <taxon>Gammaproteobacteria</taxon>
        <taxon>Aeromonadales</taxon>
        <taxon>Succinivibrionaceae</taxon>
        <taxon>Succinatimonas</taxon>
    </lineage>
</organism>
<name>E8LK60_SUCHY</name>
<keyword evidence="1" id="KW-0812">Transmembrane</keyword>
<dbReference type="Proteomes" id="UP000018458">
    <property type="component" value="Unassembled WGS sequence"/>
</dbReference>
<dbReference type="InterPro" id="IPR012159">
    <property type="entry name" value="YejM-like"/>
</dbReference>
<dbReference type="EMBL" id="AEVO01000052">
    <property type="protein sequence ID" value="EFY07058.1"/>
    <property type="molecule type" value="Genomic_DNA"/>
</dbReference>
<dbReference type="InterPro" id="IPR024588">
    <property type="entry name" value="YejM_N"/>
</dbReference>
<dbReference type="CDD" id="cd16148">
    <property type="entry name" value="sulfatase_like"/>
    <property type="match status" value="1"/>
</dbReference>
<proteinExistence type="predicted"/>
<keyword evidence="5" id="KW-1185">Reference proteome</keyword>
<dbReference type="PANTHER" id="PTHR43751">
    <property type="entry name" value="SULFATASE"/>
    <property type="match status" value="1"/>
</dbReference>
<comment type="caution">
    <text evidence="4">The sequence shown here is derived from an EMBL/GenBank/DDBJ whole genome shotgun (WGS) entry which is preliminary data.</text>
</comment>
<feature type="domain" description="Sulfatase N-terminal" evidence="2">
    <location>
        <begin position="247"/>
        <end position="522"/>
    </location>
</feature>
<dbReference type="AlphaFoldDB" id="E8LK60"/>
<dbReference type="SUPFAM" id="SSF53649">
    <property type="entry name" value="Alkaline phosphatase-like"/>
    <property type="match status" value="1"/>
</dbReference>